<feature type="region of interest" description="Disordered" evidence="1">
    <location>
        <begin position="72"/>
        <end position="333"/>
    </location>
</feature>
<evidence type="ECO:0000256" key="1">
    <source>
        <dbReference type="SAM" id="MobiDB-lite"/>
    </source>
</evidence>
<evidence type="ECO:0000313" key="3">
    <source>
        <dbReference type="Proteomes" id="UP001153365"/>
    </source>
</evidence>
<dbReference type="AlphaFoldDB" id="A0AAV0AT92"/>
<feature type="non-terminal residue" evidence="2">
    <location>
        <position position="651"/>
    </location>
</feature>
<name>A0AAV0AT92_PHAPC</name>
<feature type="compositionally biased region" description="Basic and acidic residues" evidence="1">
    <location>
        <begin position="582"/>
        <end position="608"/>
    </location>
</feature>
<keyword evidence="3" id="KW-1185">Reference proteome</keyword>
<feature type="region of interest" description="Disordered" evidence="1">
    <location>
        <begin position="426"/>
        <end position="538"/>
    </location>
</feature>
<feature type="region of interest" description="Disordered" evidence="1">
    <location>
        <begin position="349"/>
        <end position="406"/>
    </location>
</feature>
<dbReference type="EMBL" id="CALTRL010001076">
    <property type="protein sequence ID" value="CAH7670857.1"/>
    <property type="molecule type" value="Genomic_DNA"/>
</dbReference>
<protein>
    <submittedName>
        <fullName evidence="2">Expressed protein</fullName>
    </submittedName>
</protein>
<proteinExistence type="predicted"/>
<organism evidence="2 3">
    <name type="scientific">Phakopsora pachyrhizi</name>
    <name type="common">Asian soybean rust disease fungus</name>
    <dbReference type="NCBI Taxonomy" id="170000"/>
    <lineage>
        <taxon>Eukaryota</taxon>
        <taxon>Fungi</taxon>
        <taxon>Dikarya</taxon>
        <taxon>Basidiomycota</taxon>
        <taxon>Pucciniomycotina</taxon>
        <taxon>Pucciniomycetes</taxon>
        <taxon>Pucciniales</taxon>
        <taxon>Phakopsoraceae</taxon>
        <taxon>Phakopsora</taxon>
    </lineage>
</organism>
<feature type="compositionally biased region" description="Basic and acidic residues" evidence="1">
    <location>
        <begin position="169"/>
        <end position="210"/>
    </location>
</feature>
<evidence type="ECO:0000313" key="2">
    <source>
        <dbReference type="EMBL" id="CAH7670857.1"/>
    </source>
</evidence>
<feature type="region of interest" description="Disordered" evidence="1">
    <location>
        <begin position="17"/>
        <end position="40"/>
    </location>
</feature>
<feature type="compositionally biased region" description="Acidic residues" evidence="1">
    <location>
        <begin position="357"/>
        <end position="398"/>
    </location>
</feature>
<dbReference type="Proteomes" id="UP001153365">
    <property type="component" value="Unassembled WGS sequence"/>
</dbReference>
<comment type="caution">
    <text evidence="2">The sequence shown here is derived from an EMBL/GenBank/DDBJ whole genome shotgun (WGS) entry which is preliminary data.</text>
</comment>
<feature type="compositionally biased region" description="Polar residues" evidence="1">
    <location>
        <begin position="20"/>
        <end position="38"/>
    </location>
</feature>
<gene>
    <name evidence="2" type="ORF">PPACK8108_LOCUS5599</name>
</gene>
<feature type="compositionally biased region" description="Acidic residues" evidence="1">
    <location>
        <begin position="144"/>
        <end position="162"/>
    </location>
</feature>
<feature type="compositionally biased region" description="Basic and acidic residues" evidence="1">
    <location>
        <begin position="230"/>
        <end position="239"/>
    </location>
</feature>
<feature type="compositionally biased region" description="Gly residues" evidence="1">
    <location>
        <begin position="430"/>
        <end position="440"/>
    </location>
</feature>
<feature type="region of interest" description="Disordered" evidence="1">
    <location>
        <begin position="582"/>
        <end position="633"/>
    </location>
</feature>
<feature type="non-terminal residue" evidence="2">
    <location>
        <position position="1"/>
    </location>
</feature>
<sequence length="651" mass="72536">MRSTARPLQIHPLIKKLSESVKTNQTDDGSNSCNTGESIDSRTELPIGWTINDNDEILNEEGLPIVEIEEEFEPESDQVIPLDSGEQDQRIGASIEHSEHFKHRTRSDSDWDISSRSSLPLRVSELLDQLEVEEESERSQNVDREDEPDIDDDDDDDKEDEGLMSPQAIRDEIDKTLNLRKVDGETSKRSTEESREWGKVGLDGLKDAFNRNRVSGSMRKINGSEDVGTDDQRRNDSDQKVQFTNSQIEPPEKNEKKKLQKKTVTFAPQPSSSSSSSSSDVEKTTPRPPRGIMLPDVVERAPVQSVENVQIAQKRVPVPIEKLNGRNGHLNPRLASLLPRSYCERQIGASVNPECGAGDDDQNVEDDDDDDDDDLSSDEKEFDADSVWSEDDEEEGDDKDSNWPPLDLDIQTALDLRQAALEYHSKRNGLGLGPGTGPLGGDRQAPEPDEESEEWVPMDTRAKAEGVPRQLNGSSRFRTGKSLVWDGKIGSNPTGERVTDGKLHGTEPLIQGPEPRAERAAVYQIPGRKSDREGVDEDLTAEEMELLRSRIEILGMDEESRIAAESAGTALMELMEKARRGEVVLESEKDKDHLSEGPVDGRSERPPELKTVTTTKKKNKPAESLSTGKVVERNDLEKQFDSKKTFGSDKI</sequence>
<feature type="compositionally biased region" description="Acidic residues" evidence="1">
    <location>
        <begin position="447"/>
        <end position="456"/>
    </location>
</feature>
<reference evidence="2" key="1">
    <citation type="submission" date="2022-06" db="EMBL/GenBank/DDBJ databases">
        <authorList>
            <consortium name="SYNGENTA / RWTH Aachen University"/>
        </authorList>
    </citation>
    <scope>NUCLEOTIDE SEQUENCE</scope>
</reference>
<accession>A0AAV0AT92</accession>